<feature type="domain" description="HTH tetR-type" evidence="4">
    <location>
        <begin position="10"/>
        <end position="70"/>
    </location>
</feature>
<dbReference type="Pfam" id="PF14278">
    <property type="entry name" value="TetR_C_8"/>
    <property type="match status" value="1"/>
</dbReference>
<dbReference type="PANTHER" id="PTHR43479">
    <property type="entry name" value="ACREF/ENVCD OPERON REPRESSOR-RELATED"/>
    <property type="match status" value="1"/>
</dbReference>
<dbReference type="PANTHER" id="PTHR43479:SF7">
    <property type="entry name" value="TETR-FAMILY TRANSCRIPTIONAL REGULATOR"/>
    <property type="match status" value="1"/>
</dbReference>
<keyword evidence="2 3" id="KW-0238">DNA-binding</keyword>
<dbReference type="EMBL" id="JPVP01000058">
    <property type="protein sequence ID" value="KGR83373.1"/>
    <property type="molecule type" value="Genomic_DNA"/>
</dbReference>
<dbReference type="InterPro" id="IPR001647">
    <property type="entry name" value="HTH_TetR"/>
</dbReference>
<protein>
    <recommendedName>
        <fullName evidence="4">HTH tetR-type domain-containing protein</fullName>
    </recommendedName>
</protein>
<name>A0A0A3IKM1_9BACI</name>
<comment type="caution">
    <text evidence="5">The sequence shown here is derived from an EMBL/GenBank/DDBJ whole genome shotgun (WGS) entry which is preliminary data.</text>
</comment>
<evidence type="ECO:0000313" key="5">
    <source>
        <dbReference type="EMBL" id="KGR83373.1"/>
    </source>
</evidence>
<dbReference type="eggNOG" id="COG1309">
    <property type="taxonomic scope" value="Bacteria"/>
</dbReference>
<dbReference type="SUPFAM" id="SSF46689">
    <property type="entry name" value="Homeodomain-like"/>
    <property type="match status" value="1"/>
</dbReference>
<dbReference type="AlphaFoldDB" id="A0A0A3IKM1"/>
<evidence type="ECO:0000256" key="2">
    <source>
        <dbReference type="ARBA" id="ARBA00023125"/>
    </source>
</evidence>
<dbReference type="STRING" id="1220589.CD32_16195"/>
<dbReference type="PROSITE" id="PS50977">
    <property type="entry name" value="HTH_TETR_2"/>
    <property type="match status" value="1"/>
</dbReference>
<gene>
    <name evidence="5" type="ORF">CD32_16195</name>
</gene>
<proteinExistence type="predicted"/>
<evidence type="ECO:0000256" key="1">
    <source>
        <dbReference type="ARBA" id="ARBA00022491"/>
    </source>
</evidence>
<evidence type="ECO:0000256" key="3">
    <source>
        <dbReference type="PROSITE-ProRule" id="PRU00335"/>
    </source>
</evidence>
<sequence length="192" mass="22498">MSRKLMQKKTVTKSLIRSAFITLLRKKDIEDITVQEIVEEAMVSRSVFYLHYRDKYDLYETIAADLLNELFTLMKQADLFPLDILLHDNYDQNRPLNITLQFLEYIHANADIYTVFIHQKDFQIRFAKALSNILYTGNALPRIITNHIAYGSIGTIMEWLAKETPYSVHYVAKLLSSLTVCEILQYKNLRIE</sequence>
<organism evidence="5 6">
    <name type="scientific">Lysinibacillus odysseyi 34hs-1 = NBRC 100172</name>
    <dbReference type="NCBI Taxonomy" id="1220589"/>
    <lineage>
        <taxon>Bacteria</taxon>
        <taxon>Bacillati</taxon>
        <taxon>Bacillota</taxon>
        <taxon>Bacilli</taxon>
        <taxon>Bacillales</taxon>
        <taxon>Bacillaceae</taxon>
        <taxon>Lysinibacillus</taxon>
    </lineage>
</organism>
<dbReference type="Pfam" id="PF00440">
    <property type="entry name" value="TetR_N"/>
    <property type="match status" value="1"/>
</dbReference>
<accession>A0A0A3IKM1</accession>
<reference evidence="5 6" key="1">
    <citation type="submission" date="2014-02" db="EMBL/GenBank/DDBJ databases">
        <title>Draft genome sequence of Lysinibacillus odysseyi NBRC 100172.</title>
        <authorList>
            <person name="Zhang F."/>
            <person name="Wang G."/>
            <person name="Zhang L."/>
        </authorList>
    </citation>
    <scope>NUCLEOTIDE SEQUENCE [LARGE SCALE GENOMIC DNA]</scope>
    <source>
        <strain evidence="5 6">NBRC 100172</strain>
    </source>
</reference>
<dbReference type="InterPro" id="IPR009057">
    <property type="entry name" value="Homeodomain-like_sf"/>
</dbReference>
<dbReference type="GO" id="GO:0003677">
    <property type="term" value="F:DNA binding"/>
    <property type="evidence" value="ECO:0007669"/>
    <property type="project" value="UniProtKB-UniRule"/>
</dbReference>
<keyword evidence="1" id="KW-0678">Repressor</keyword>
<evidence type="ECO:0000313" key="6">
    <source>
        <dbReference type="Proteomes" id="UP000030437"/>
    </source>
</evidence>
<keyword evidence="6" id="KW-1185">Reference proteome</keyword>
<evidence type="ECO:0000259" key="4">
    <source>
        <dbReference type="PROSITE" id="PS50977"/>
    </source>
</evidence>
<dbReference type="OrthoDB" id="9810250at2"/>
<dbReference type="Proteomes" id="UP000030437">
    <property type="component" value="Unassembled WGS sequence"/>
</dbReference>
<feature type="DNA-binding region" description="H-T-H motif" evidence="3">
    <location>
        <begin position="33"/>
        <end position="52"/>
    </location>
</feature>
<dbReference type="InterPro" id="IPR050624">
    <property type="entry name" value="HTH-type_Tx_Regulator"/>
</dbReference>
<dbReference type="Gene3D" id="1.10.357.10">
    <property type="entry name" value="Tetracycline Repressor, domain 2"/>
    <property type="match status" value="1"/>
</dbReference>
<dbReference type="InterPro" id="IPR039532">
    <property type="entry name" value="TetR_C_Firmicutes"/>
</dbReference>
<dbReference type="RefSeq" id="WP_052124920.1">
    <property type="nucleotide sequence ID" value="NZ_AVCX01000003.1"/>
</dbReference>